<feature type="chain" id="PRO_5030599835" description="Protein kinase domain-containing protein" evidence="3">
    <location>
        <begin position="16"/>
        <end position="526"/>
    </location>
</feature>
<accession>A0A7S0P5B9</accession>
<dbReference type="PROSITE" id="PS50011">
    <property type="entry name" value="PROTEIN_KINASE_DOM"/>
    <property type="match status" value="1"/>
</dbReference>
<protein>
    <recommendedName>
        <fullName evidence="4">Protein kinase domain-containing protein</fullName>
    </recommendedName>
</protein>
<feature type="signal peptide" evidence="3">
    <location>
        <begin position="1"/>
        <end position="15"/>
    </location>
</feature>
<evidence type="ECO:0000256" key="2">
    <source>
        <dbReference type="ARBA" id="ARBA00022840"/>
    </source>
</evidence>
<reference evidence="5" key="1">
    <citation type="submission" date="2021-01" db="EMBL/GenBank/DDBJ databases">
        <authorList>
            <person name="Corre E."/>
            <person name="Pelletier E."/>
            <person name="Niang G."/>
            <person name="Scheremetjew M."/>
            <person name="Finn R."/>
            <person name="Kale V."/>
            <person name="Holt S."/>
            <person name="Cochrane G."/>
            <person name="Meng A."/>
            <person name="Brown T."/>
            <person name="Cohen L."/>
        </authorList>
    </citation>
    <scope>NUCLEOTIDE SEQUENCE</scope>
    <source>
        <strain evidence="5">RCC1130</strain>
    </source>
</reference>
<dbReference type="PROSITE" id="PS00108">
    <property type="entry name" value="PROTEIN_KINASE_ST"/>
    <property type="match status" value="1"/>
</dbReference>
<name>A0A7S0P5B9_9EUKA</name>
<evidence type="ECO:0000256" key="1">
    <source>
        <dbReference type="ARBA" id="ARBA00022741"/>
    </source>
</evidence>
<keyword evidence="2" id="KW-0067">ATP-binding</keyword>
<dbReference type="SMART" id="SM00220">
    <property type="entry name" value="S_TKc"/>
    <property type="match status" value="1"/>
</dbReference>
<dbReference type="Gene3D" id="1.10.510.10">
    <property type="entry name" value="Transferase(Phosphotransferase) domain 1"/>
    <property type="match status" value="1"/>
</dbReference>
<dbReference type="GO" id="GO:0004672">
    <property type="term" value="F:protein kinase activity"/>
    <property type="evidence" value="ECO:0007669"/>
    <property type="project" value="InterPro"/>
</dbReference>
<evidence type="ECO:0000259" key="4">
    <source>
        <dbReference type="PROSITE" id="PS50011"/>
    </source>
</evidence>
<dbReference type="InterPro" id="IPR008271">
    <property type="entry name" value="Ser/Thr_kinase_AS"/>
</dbReference>
<evidence type="ECO:0000256" key="3">
    <source>
        <dbReference type="SAM" id="SignalP"/>
    </source>
</evidence>
<proteinExistence type="predicted"/>
<gene>
    <name evidence="5" type="ORF">CLEP1334_LOCUS25955</name>
</gene>
<dbReference type="InterPro" id="IPR050117">
    <property type="entry name" value="MAPK"/>
</dbReference>
<dbReference type="EMBL" id="HBER01051935">
    <property type="protein sequence ID" value="CAD8550665.1"/>
    <property type="molecule type" value="Transcribed_RNA"/>
</dbReference>
<dbReference type="InterPro" id="IPR011009">
    <property type="entry name" value="Kinase-like_dom_sf"/>
</dbReference>
<dbReference type="PANTHER" id="PTHR24055">
    <property type="entry name" value="MITOGEN-ACTIVATED PROTEIN KINASE"/>
    <property type="match status" value="1"/>
</dbReference>
<dbReference type="SUPFAM" id="SSF56112">
    <property type="entry name" value="Protein kinase-like (PK-like)"/>
    <property type="match status" value="1"/>
</dbReference>
<feature type="domain" description="Protein kinase" evidence="4">
    <location>
        <begin position="126"/>
        <end position="498"/>
    </location>
</feature>
<evidence type="ECO:0000313" key="5">
    <source>
        <dbReference type="EMBL" id="CAD8550665.1"/>
    </source>
</evidence>
<dbReference type="Pfam" id="PF00069">
    <property type="entry name" value="Pkinase"/>
    <property type="match status" value="1"/>
</dbReference>
<keyword evidence="1" id="KW-0547">Nucleotide-binding</keyword>
<keyword evidence="3" id="KW-0732">Signal</keyword>
<sequence length="526" mass="55903">MLLILLPCFAITGKATETAISDGTWLPGPQASSGLTVRNYRLLERVASLPSTFVPVEVPVVAPQALSSDAGASIVQSSAWILPDALSLPDPNASAAFEEAHSAHALALPSPYECELALAASASYRLHKRVRGASSTHGEVWRAVRVDDASGRPLIVKRMPLDAGSPLLLAGLRERHFGIALRRVGNVARFLDAFEHEGALWLVFVDEGVSLQQVIYTAEAGAAGAVTMRPSAAWLGMRQTQSGQAMLRALVRQSVEGLAALHARNITHRDIKPSNVIVRLHSAEQSEPAGALASSETAAAAARPSLRIADLGSALHAEVLQPHVGLYPESGPSTEEETQGYQPPEAAIGNEPFRLSNPIAYDLWSMGVLTLELLLGTPHVLPLSSRAEAIVRLRFSSQPPAVLRRLLTANALAEHCILPPSHAQPEVVYARDATSASPTMLHECTKAHFAAAVSRTDRLNKLGGAPLDASLVDLAYQLLKWDPDARMSAEKALLHPALQMLPDGSATASPPAPNRETRSKALVCAA</sequence>
<dbReference type="GO" id="GO:0005524">
    <property type="term" value="F:ATP binding"/>
    <property type="evidence" value="ECO:0007669"/>
    <property type="project" value="UniProtKB-KW"/>
</dbReference>
<dbReference type="AlphaFoldDB" id="A0A7S0P5B9"/>
<organism evidence="5">
    <name type="scientific">Calcidiscus leptoporus</name>
    <dbReference type="NCBI Taxonomy" id="127549"/>
    <lineage>
        <taxon>Eukaryota</taxon>
        <taxon>Haptista</taxon>
        <taxon>Haptophyta</taxon>
        <taxon>Prymnesiophyceae</taxon>
        <taxon>Coccolithales</taxon>
        <taxon>Calcidiscaceae</taxon>
        <taxon>Calcidiscus</taxon>
    </lineage>
</organism>
<dbReference type="InterPro" id="IPR000719">
    <property type="entry name" value="Prot_kinase_dom"/>
</dbReference>